<gene>
    <name evidence="2" type="ORF">HII31_00969</name>
</gene>
<feature type="region of interest" description="Disordered" evidence="1">
    <location>
        <begin position="22"/>
        <end position="59"/>
    </location>
</feature>
<comment type="caution">
    <text evidence="2">The sequence shown here is derived from an EMBL/GenBank/DDBJ whole genome shotgun (WGS) entry which is preliminary data.</text>
</comment>
<evidence type="ECO:0000313" key="2">
    <source>
        <dbReference type="EMBL" id="KAF7197880.1"/>
    </source>
</evidence>
<name>A0A8H6RU21_9PEZI</name>
<evidence type="ECO:0000313" key="3">
    <source>
        <dbReference type="Proteomes" id="UP000660729"/>
    </source>
</evidence>
<protein>
    <recommendedName>
        <fullName evidence="4">SnoaL-like domain-containing protein</fullName>
    </recommendedName>
</protein>
<dbReference type="AlphaFoldDB" id="A0A8H6RU21"/>
<accession>A0A8H6RU21</accession>
<evidence type="ECO:0000256" key="1">
    <source>
        <dbReference type="SAM" id="MobiDB-lite"/>
    </source>
</evidence>
<proteinExistence type="predicted"/>
<dbReference type="OrthoDB" id="3635192at2759"/>
<keyword evidence="3" id="KW-1185">Reference proteome</keyword>
<evidence type="ECO:0008006" key="4">
    <source>
        <dbReference type="Google" id="ProtNLM"/>
    </source>
</evidence>
<dbReference type="Proteomes" id="UP000660729">
    <property type="component" value="Unassembled WGS sequence"/>
</dbReference>
<reference evidence="2" key="1">
    <citation type="submission" date="2020-04" db="EMBL/GenBank/DDBJ databases">
        <title>Draft genome resource of the tomato pathogen Pseudocercospora fuligena.</title>
        <authorList>
            <person name="Zaccaron A."/>
        </authorList>
    </citation>
    <scope>NUCLEOTIDE SEQUENCE</scope>
    <source>
        <strain evidence="2">PF001</strain>
    </source>
</reference>
<organism evidence="2 3">
    <name type="scientific">Pseudocercospora fuligena</name>
    <dbReference type="NCBI Taxonomy" id="685502"/>
    <lineage>
        <taxon>Eukaryota</taxon>
        <taxon>Fungi</taxon>
        <taxon>Dikarya</taxon>
        <taxon>Ascomycota</taxon>
        <taxon>Pezizomycotina</taxon>
        <taxon>Dothideomycetes</taxon>
        <taxon>Dothideomycetidae</taxon>
        <taxon>Mycosphaerellales</taxon>
        <taxon>Mycosphaerellaceae</taxon>
        <taxon>Pseudocercospora</taxon>
    </lineage>
</organism>
<dbReference type="EMBL" id="JABCIY010000007">
    <property type="protein sequence ID" value="KAF7197880.1"/>
    <property type="molecule type" value="Genomic_DNA"/>
</dbReference>
<sequence length="186" mass="20659">MISSKALDPLRKDSMLDLAPNVPLLHQEPRSAPAGRSTTLGGGRDGLRAAPPTMKSPSPRMLKSLLERKCHTHVDSINSHDFFEGGAIWLDKSENWEAEIAFLSTTSMDLEQYVEAWKKITRCYPEMKLKVVEMQTDVRGEALAEVCFAVEVTGMPVGVVRRNVSLATFEVLEGKWLATRFRTLGG</sequence>